<evidence type="ECO:0000256" key="1">
    <source>
        <dbReference type="SAM" id="Phobius"/>
    </source>
</evidence>
<name>A0A915EBA0_9BILA</name>
<keyword evidence="1" id="KW-1133">Transmembrane helix</keyword>
<protein>
    <submittedName>
        <fullName evidence="3">Uncharacterized protein</fullName>
    </submittedName>
</protein>
<dbReference type="WBParaSite" id="jg3484">
    <property type="protein sequence ID" value="jg3484"/>
    <property type="gene ID" value="jg3484"/>
</dbReference>
<keyword evidence="2" id="KW-1185">Reference proteome</keyword>
<sequence length="129" mass="14475">MAFVLLIFFLVFLLVIIVCALGIGYRRGRNHLMEAFCPARLAREQAKPKRRFRPLGEFMDIEPDQTNYSLQYPRLFTSTHIGGGMASVKHHVVANTAQQKPQKDSLPCRTQLVGGAYASAVYSVDGLYL</sequence>
<organism evidence="2 3">
    <name type="scientific">Ditylenchus dipsaci</name>
    <dbReference type="NCBI Taxonomy" id="166011"/>
    <lineage>
        <taxon>Eukaryota</taxon>
        <taxon>Metazoa</taxon>
        <taxon>Ecdysozoa</taxon>
        <taxon>Nematoda</taxon>
        <taxon>Chromadorea</taxon>
        <taxon>Rhabditida</taxon>
        <taxon>Tylenchina</taxon>
        <taxon>Tylenchomorpha</taxon>
        <taxon>Sphaerularioidea</taxon>
        <taxon>Anguinidae</taxon>
        <taxon>Anguininae</taxon>
        <taxon>Ditylenchus</taxon>
    </lineage>
</organism>
<keyword evidence="1" id="KW-0472">Membrane</keyword>
<accession>A0A915EBA0</accession>
<feature type="transmembrane region" description="Helical" evidence="1">
    <location>
        <begin position="6"/>
        <end position="25"/>
    </location>
</feature>
<reference evidence="3" key="1">
    <citation type="submission" date="2022-11" db="UniProtKB">
        <authorList>
            <consortium name="WormBaseParasite"/>
        </authorList>
    </citation>
    <scope>IDENTIFICATION</scope>
</reference>
<dbReference type="AlphaFoldDB" id="A0A915EBA0"/>
<dbReference type="Proteomes" id="UP000887574">
    <property type="component" value="Unplaced"/>
</dbReference>
<evidence type="ECO:0000313" key="3">
    <source>
        <dbReference type="WBParaSite" id="jg3484"/>
    </source>
</evidence>
<proteinExistence type="predicted"/>
<keyword evidence="1" id="KW-0812">Transmembrane</keyword>
<evidence type="ECO:0000313" key="2">
    <source>
        <dbReference type="Proteomes" id="UP000887574"/>
    </source>
</evidence>